<evidence type="ECO:0000313" key="2">
    <source>
        <dbReference type="EMBL" id="PST83173.1"/>
    </source>
</evidence>
<feature type="region of interest" description="Disordered" evidence="1">
    <location>
        <begin position="43"/>
        <end position="72"/>
    </location>
</feature>
<organism evidence="2 3">
    <name type="scientific">Pedobacter yulinensis</name>
    <dbReference type="NCBI Taxonomy" id="2126353"/>
    <lineage>
        <taxon>Bacteria</taxon>
        <taxon>Pseudomonadati</taxon>
        <taxon>Bacteroidota</taxon>
        <taxon>Sphingobacteriia</taxon>
        <taxon>Sphingobacteriales</taxon>
        <taxon>Sphingobacteriaceae</taxon>
        <taxon>Pedobacter</taxon>
    </lineage>
</organism>
<gene>
    <name evidence="2" type="ORF">C7T94_11275</name>
</gene>
<evidence type="ECO:0000256" key="1">
    <source>
        <dbReference type="SAM" id="MobiDB-lite"/>
    </source>
</evidence>
<sequence length="286" mass="31887">MKIMKKTGSGKNKNLFQAGNRRRGLHVLFIVVPMLFASCNNARKPTRKSVPDTDPRAAAAPQQATEGRSARTETRPLMEDFVPKGWKVIAHASGDLNKDGISDDAIVIEDTDLDNFRPQDGLGDDTLNVNPRTLMVFLKHKNGYQLVSQNDKGFIPPANDEDSPCLADPLLQDGDLSIKKGLLCIVFNYWLSCGSWYVNSASYKFRYQHNAMELIGFDHTEFHRASGAASNTSINYVTRKKSTTSGGNMFDDKKNQEETVWSTIQVKALYRLDECNTDTYGNILGL</sequence>
<dbReference type="EMBL" id="PYLS01000005">
    <property type="protein sequence ID" value="PST83173.1"/>
    <property type="molecule type" value="Genomic_DNA"/>
</dbReference>
<keyword evidence="3" id="KW-1185">Reference proteome</keyword>
<evidence type="ECO:0000313" key="3">
    <source>
        <dbReference type="Proteomes" id="UP000240912"/>
    </source>
</evidence>
<name>A0A2T3HL85_9SPHI</name>
<dbReference type="OrthoDB" id="86940at2"/>
<dbReference type="Proteomes" id="UP000240912">
    <property type="component" value="Unassembled WGS sequence"/>
</dbReference>
<protein>
    <submittedName>
        <fullName evidence="2">Uncharacterized protein</fullName>
    </submittedName>
</protein>
<reference evidence="2 3" key="1">
    <citation type="submission" date="2018-03" db="EMBL/GenBank/DDBJ databases">
        <authorList>
            <person name="Keele B.F."/>
        </authorList>
    </citation>
    <scope>NUCLEOTIDE SEQUENCE [LARGE SCALE GENOMIC DNA]</scope>
    <source>
        <strain evidence="2 3">YL28-9</strain>
    </source>
</reference>
<comment type="caution">
    <text evidence="2">The sequence shown here is derived from an EMBL/GenBank/DDBJ whole genome shotgun (WGS) entry which is preliminary data.</text>
</comment>
<accession>A0A2T3HL85</accession>
<dbReference type="AlphaFoldDB" id="A0A2T3HL85"/>
<proteinExistence type="predicted"/>